<dbReference type="InterPro" id="IPR008964">
    <property type="entry name" value="Invasin/intimin_cell_adhesion"/>
</dbReference>
<dbReference type="CDD" id="cd04486">
    <property type="entry name" value="YhcR_OBF_like"/>
    <property type="match status" value="1"/>
</dbReference>
<dbReference type="HOGENOM" id="CLU_234804_0_0_9"/>
<dbReference type="OrthoDB" id="9801679at2"/>
<feature type="region of interest" description="Disordered" evidence="1">
    <location>
        <begin position="1"/>
        <end position="22"/>
    </location>
</feature>
<dbReference type="RefSeq" id="WP_012199181.1">
    <property type="nucleotide sequence ID" value="NC_010001.1"/>
</dbReference>
<proteinExistence type="predicted"/>
<accession>A9KN34</accession>
<dbReference type="SUPFAM" id="SSF49373">
    <property type="entry name" value="Invasin/intimin cell-adhesion fragments"/>
    <property type="match status" value="1"/>
</dbReference>
<dbReference type="Proteomes" id="UP000000370">
    <property type="component" value="Chromosome"/>
</dbReference>
<evidence type="ECO:0000256" key="1">
    <source>
        <dbReference type="SAM" id="MobiDB-lite"/>
    </source>
</evidence>
<sequence>MPELDASKGWLGDGTETPIAVTDNKVENPDSKYVWDLNVSGDQVILTDSKGQKIMPKAAATNGIMEGKYTWIFVEESVGIFTINSTAEDAVILASNKTLNSGDNKFRAYKVGTVSGAPSTYFSKFTLYKLDDGIPSGPVKTATPQASKPSGVVASGSAITLSCTTTDASIQYRATTVSPSAIWVDYIEPIIINSDTRIEAKATAPEYLESDIVVFNYVLAKEPEVDPGLFDPIPVIPEGAISVLEASQLSSGQVTVVGQLVYRYGNYNAVNTAILEDVINGQIYALQIFNALSDYKIGDVVKLTGTMGEYGGVPQLSNPSKIEVLTPAANTQLIPAQKFTSFNELMAVKDSLLSEWVVIKDVTLGTYSSSASTKVTDSNGVSMDIYRAATYPIGVTAGEKVDLYACVSKHTTTDQLRVGYSTDYVISNDMKAPIITLPTFEKAELGKDYKISITITDNVAVSDADLTYTVNQVPTKVALAQSAADSTKWEVTIPGSTFTAGVSSYTVLVTARDKAGNEATSSVIMISVVDEPQVTKVTPERNGKIVDEKRPLISIAAINLGLAPTAKLTLKSGETVTLNAVNMSYSGETFSYTPSKDLADARYTASVVITRADGKAITYEWPFTVGTPKYSLYFGQLHSHTTYSDGSGSLDEALNYINKISKGDNIDFVAFTDHSNYFDKSGAANPEASLYNKSLMTAESQKIWNEYKNKIADFNASSTNRGVIALGGFEMTWSGGPGHMNTWNTEGIVSRNNTILNNKTNDAGMKAYYTLLSQPEGANSVSQFNHPGKTFGTFSDFAYWDPTIDSRITLLEVGNGEGAIGSGGYFPSYNYYTMALDKGWHVAPTNNQDNHKGKWGNGNDARDVIITDNFTEQGIYDALKARKVYATEDKNLEITYTVNDELMGSIIKEVPKSLDLKVTLSDADDIIQKAEVIANSGRIVHTWDVNAQSKELSVTLSPEYSYYYIRVTEKDGDLAVTAPVWIGNAKVFGISNVESDTIIPVTDEPMTVKTTLFNSESTDITIKSMAYSLDGKIIDLKTSVGTVAKGTTQVINYSFKPTKAKVQTLNVEVVMTLDGIDYSFTKDLSLDVRDANKLVYIGIDGSHFNEYVAGNYKDSMGNFGKLAAESNVRCVVLNTSEQLLEAAKNENGKYKMLILTAPSRRDGTKLRNPYLNYSAGEIAAIKGFSEAGGSLVLCGWSDLYENYGAFPAEDHMAAQQNKLLEAVGASLRISDDGAYDDVLNAGGSEANKARLYLSTYNWENPFTQGIEFDKDNPNDNMHSQLFSQYGGGTIHVVDKNGNATSTLPENISPIVWGHSTTYSKDCDNDHLGGSAIPKYEYAQGDNRLMVLASETVTHANGTQSLVIVDGAAFMSNFEIQATLDNTVEKNYSNYTILQNLIQYANPTQIDKIADVQKEAEEGVKFSVEGIVTSNASGYDKPTAFFDCIYLQDETAGINAFPVAGDFKVGQKVRITGTSSSYQGERQLNVSSISLVDSNITKIEPKEVTAKQINDRTYLGSLVKISGKVTKVELENGAVQTILVQDNAGNTARIFIDGYITTDKEIIDLVVGSLITAVGLSSYDNTFDGLAARIRIRDRGDIVCKRDDTPTPTSTPTPTPTTTPTPTPKPEGQTVITVDKAEVTIVGGKANVKIIISEEVLKDVVKNGNKNITISLGKEVLKDIISNSQVKKGIVIDLSIPSVKDANVNNIVLSKDTLLLAKKSGQKLTINVAFGKGYTVDIPVSELKKVAFVSKDLNIAVTLKKDTKAAAKSVGILSVGTEGKLTTGMVVTVPVKGTLSLSADKKVYIYHKNAKTGALEEMPNNPRTVAADGTIKLSTLSGGDFVICTAKVKDAVTLVDRVKVTVESTVAKGEKINVKVALPQELARVTAFTKGDPVGQEEVKVTYKVSDKNIATVSSNGTITAKKKGTIKLTVVITLENGEKKNFNKTIKVN</sequence>
<dbReference type="InterPro" id="IPR003343">
    <property type="entry name" value="Big_2"/>
</dbReference>
<dbReference type="eggNOG" id="COG1387">
    <property type="taxonomic scope" value="Bacteria"/>
</dbReference>
<reference evidence="4" key="1">
    <citation type="submission" date="2007-11" db="EMBL/GenBank/DDBJ databases">
        <title>Complete genome sequence of Clostridium phytofermentans ISDg.</title>
        <authorList>
            <person name="Leschine S.B."/>
            <person name="Warnick T.A."/>
            <person name="Blanchard J.L."/>
            <person name="Schnell D.J."/>
            <person name="Petit E.L."/>
            <person name="LaTouf W.G."/>
            <person name="Copeland A."/>
            <person name="Lucas S."/>
            <person name="Lapidus A."/>
            <person name="Barry K."/>
            <person name="Glavina del Rio T."/>
            <person name="Dalin E."/>
            <person name="Tice H."/>
            <person name="Pitluck S."/>
            <person name="Kiss H."/>
            <person name="Brettin T."/>
            <person name="Bruce D."/>
            <person name="Detter J.C."/>
            <person name="Han C."/>
            <person name="Kuske C."/>
            <person name="Schmutz J."/>
            <person name="Larimer F."/>
            <person name="Land M."/>
            <person name="Hauser L."/>
            <person name="Kyrpides N."/>
            <person name="Kim E.A."/>
            <person name="Richardson P."/>
        </authorList>
    </citation>
    <scope>NUCLEOTIDE SEQUENCE [LARGE SCALE GENOMIC DNA]</scope>
    <source>
        <strain evidence="4">ATCC 700394 / DSM 18823 / ISDg</strain>
    </source>
</reference>
<organism evidence="3 4">
    <name type="scientific">Lachnoclostridium phytofermentans (strain ATCC 700394 / DSM 18823 / ISDg)</name>
    <name type="common">Clostridium phytofermentans</name>
    <dbReference type="NCBI Taxonomy" id="357809"/>
    <lineage>
        <taxon>Bacteria</taxon>
        <taxon>Bacillati</taxon>
        <taxon>Bacillota</taxon>
        <taxon>Clostridia</taxon>
        <taxon>Lachnospirales</taxon>
        <taxon>Lachnospiraceae</taxon>
    </lineage>
</organism>
<dbReference type="Gene3D" id="2.60.40.1080">
    <property type="match status" value="1"/>
</dbReference>
<dbReference type="eggNOG" id="COG5263">
    <property type="taxonomic scope" value="Bacteria"/>
</dbReference>
<gene>
    <name evidence="3" type="ordered locus">Cphy_1155</name>
</gene>
<keyword evidence="3" id="KW-0378">Hydrolase</keyword>
<name>A9KN34_LACP7</name>
<feature type="region of interest" description="Disordered" evidence="1">
    <location>
        <begin position="1598"/>
        <end position="1627"/>
    </location>
</feature>
<dbReference type="GO" id="GO:0004386">
    <property type="term" value="F:helicase activity"/>
    <property type="evidence" value="ECO:0007669"/>
    <property type="project" value="UniProtKB-KW"/>
</dbReference>
<dbReference type="InterPro" id="IPR013783">
    <property type="entry name" value="Ig-like_fold"/>
</dbReference>
<dbReference type="SUPFAM" id="SSF89550">
    <property type="entry name" value="PHP domain-like"/>
    <property type="match status" value="1"/>
</dbReference>
<dbReference type="Gene3D" id="3.20.20.140">
    <property type="entry name" value="Metal-dependent hydrolases"/>
    <property type="match status" value="1"/>
</dbReference>
<dbReference type="Pfam" id="PF02368">
    <property type="entry name" value="Big_2"/>
    <property type="match status" value="1"/>
</dbReference>
<keyword evidence="3" id="KW-0547">Nucleotide-binding</keyword>
<evidence type="ECO:0000313" key="3">
    <source>
        <dbReference type="EMBL" id="ABX41533.1"/>
    </source>
</evidence>
<protein>
    <submittedName>
        <fullName evidence="3">Nucleic acid binding OB-fold tRNA/helicase-type</fullName>
    </submittedName>
</protein>
<evidence type="ECO:0000313" key="4">
    <source>
        <dbReference type="Proteomes" id="UP000000370"/>
    </source>
</evidence>
<feature type="domain" description="BIG2" evidence="2">
    <location>
        <begin position="1891"/>
        <end position="1931"/>
    </location>
</feature>
<keyword evidence="3" id="KW-0067">ATP-binding</keyword>
<dbReference type="NCBIfam" id="NF038032">
    <property type="entry name" value="CehA_McbA_metalo"/>
    <property type="match status" value="1"/>
</dbReference>
<dbReference type="EMBL" id="CP000885">
    <property type="protein sequence ID" value="ABX41533.1"/>
    <property type="molecule type" value="Genomic_DNA"/>
</dbReference>
<dbReference type="STRING" id="357809.Cphy_1155"/>
<keyword evidence="4" id="KW-1185">Reference proteome</keyword>
<keyword evidence="3" id="KW-0347">Helicase</keyword>
<dbReference type="KEGG" id="cpy:Cphy_1155"/>
<feature type="compositionally biased region" description="Pro residues" evidence="1">
    <location>
        <begin position="1608"/>
        <end position="1624"/>
    </location>
</feature>
<evidence type="ECO:0000259" key="2">
    <source>
        <dbReference type="Pfam" id="PF02368"/>
    </source>
</evidence>
<dbReference type="InterPro" id="IPR016195">
    <property type="entry name" value="Pol/histidinol_Pase-like"/>
</dbReference>
<dbReference type="Gene3D" id="2.60.40.10">
    <property type="entry name" value="Immunoglobulins"/>
    <property type="match status" value="1"/>
</dbReference>